<proteinExistence type="predicted"/>
<sequence>MAYAAAMMTTIFIAILVLIIWAIDVIKKRRKNDAKNQRIWIKQHFNEIVDAFQKKGITIRLYDYYGTPKVPTDTTHGYDFVSSDGKQTRVLSIPVFYDILQQAEKSKDVYKLIFGKYLYRQFNVK</sequence>
<evidence type="ECO:0000256" key="1">
    <source>
        <dbReference type="SAM" id="Phobius"/>
    </source>
</evidence>
<name>Q76YV5_9CAUD</name>
<evidence type="ECO:0000313" key="3">
    <source>
        <dbReference type="Proteomes" id="UP000002555"/>
    </source>
</evidence>
<protein>
    <submittedName>
        <fullName evidence="2">Uncharacterized protein</fullName>
    </submittedName>
</protein>
<keyword evidence="3" id="KW-1185">Reference proteome</keyword>
<dbReference type="RefSeq" id="NP_944014.1">
    <property type="nucleotide sequence ID" value="NC_005260.1"/>
</dbReference>
<evidence type="ECO:0000313" key="2">
    <source>
        <dbReference type="EMBL" id="AAQ17791.1"/>
    </source>
</evidence>
<feature type="transmembrane region" description="Helical" evidence="1">
    <location>
        <begin position="6"/>
        <end position="26"/>
    </location>
</feature>
<organism evidence="2 3">
    <name type="scientific">Aeromonas phage Aeh1</name>
    <dbReference type="NCBI Taxonomy" id="2880362"/>
    <lineage>
        <taxon>Viruses</taxon>
        <taxon>Duplodnaviria</taxon>
        <taxon>Heunggongvirae</taxon>
        <taxon>Uroviricota</taxon>
        <taxon>Caudoviricetes</taxon>
        <taxon>Pantevenvirales</taxon>
        <taxon>Straboviridae</taxon>
        <taxon>Cinqassovirus</taxon>
        <taxon>Cinqassovirus aeh1</taxon>
    </lineage>
</organism>
<dbReference type="EMBL" id="AY266303">
    <property type="protein sequence ID" value="AAQ17791.1"/>
    <property type="molecule type" value="Genomic_DNA"/>
</dbReference>
<keyword evidence="1" id="KW-0472">Membrane</keyword>
<gene>
    <name evidence="2" type="ORF">Aeh1ORF126c</name>
</gene>
<dbReference type="KEGG" id="vg:2658218"/>
<accession>Q76YV5</accession>
<reference evidence="2 3" key="1">
    <citation type="journal article" date="2001" name="J. Bacteriol.">
        <title>Phylogeny of the major head and tail genes of the wide-ranging T4-type bacteriophages.</title>
        <authorList>
            <person name="Tetart F."/>
            <person name="Desplats C."/>
            <person name="Kutateladze M."/>
            <person name="Monod C."/>
            <person name="Ackermann H.W."/>
            <person name="Krisch H.M."/>
        </authorList>
    </citation>
    <scope>NUCLEOTIDE SEQUENCE</scope>
</reference>
<dbReference type="Proteomes" id="UP000002555">
    <property type="component" value="Segment"/>
</dbReference>
<keyword evidence="1" id="KW-0812">Transmembrane</keyword>
<dbReference type="OrthoDB" id="35680at10239"/>
<keyword evidence="1" id="KW-1133">Transmembrane helix</keyword>